<evidence type="ECO:0000256" key="7">
    <source>
        <dbReference type="ARBA" id="ARBA00022946"/>
    </source>
</evidence>
<feature type="transmembrane region" description="Helical" evidence="11">
    <location>
        <begin position="340"/>
        <end position="359"/>
    </location>
</feature>
<reference evidence="13" key="1">
    <citation type="submission" date="2022-06" db="EMBL/GenBank/DDBJ databases">
        <title>Aeoliella straminimaris, a novel planctomycete from sediments.</title>
        <authorList>
            <person name="Vitorino I.R."/>
            <person name="Lage O.M."/>
        </authorList>
    </citation>
    <scope>NUCLEOTIDE SEQUENCE</scope>
    <source>
        <strain evidence="13">ICT_H6.2</strain>
    </source>
</reference>
<keyword evidence="6" id="KW-0378">Hydrolase</keyword>
<dbReference type="GO" id="GO:0016020">
    <property type="term" value="C:membrane"/>
    <property type="evidence" value="ECO:0007669"/>
    <property type="project" value="UniProtKB-SubCell"/>
</dbReference>
<dbReference type="RefSeq" id="WP_252853934.1">
    <property type="nucleotide sequence ID" value="NZ_JAMXLR010000061.1"/>
</dbReference>
<accession>A0A9X2FBI1</accession>
<feature type="region of interest" description="Disordered" evidence="10">
    <location>
        <begin position="1"/>
        <end position="68"/>
    </location>
</feature>
<evidence type="ECO:0000259" key="12">
    <source>
        <dbReference type="Pfam" id="PF02163"/>
    </source>
</evidence>
<dbReference type="AlphaFoldDB" id="A0A9X2FBI1"/>
<keyword evidence="9 11" id="KW-0472">Membrane</keyword>
<dbReference type="InterPro" id="IPR044838">
    <property type="entry name" value="EGY1-like"/>
</dbReference>
<name>A0A9X2FBI1_9BACT</name>
<dbReference type="Pfam" id="PF02163">
    <property type="entry name" value="Peptidase_M50"/>
    <property type="match status" value="1"/>
</dbReference>
<keyword evidence="5 11" id="KW-0812">Transmembrane</keyword>
<sequence>MSDQTTPGESAPQQPPEKVLADAPAEKPTEQSTAATGTEKQPAGATSEQPYPELKRSDLETAPPAAPEKATRNRMLPILLFVATCLSTFWVGAAKYEPVAALASTQTIWNTIQSNWLEGLTYMGAVLAILLTHEMGHFLQTVRYHIPASYPLCIPVPFNPIGTMGAVISMDGMRADRKQIFDIGIAGPLAGLAVAIPILWIGVDKLDLTTEVGVREIQLNSPLIVNWMIDHLHPEWSGKADWIGISQVNPWFMAGWVGMLITGLNMMPISQLDGGHTLYGLFGPRAHTYARGFVVVAIGYVVVNIDQAAIWTPMLILVILMGIHHPKTANDKVELDDFRWILGIASLSIPILCFPLLGLRQ</sequence>
<keyword evidence="8 11" id="KW-1133">Transmembrane helix</keyword>
<dbReference type="GO" id="GO:0006508">
    <property type="term" value="P:proteolysis"/>
    <property type="evidence" value="ECO:0007669"/>
    <property type="project" value="UniProtKB-KW"/>
</dbReference>
<feature type="transmembrane region" description="Helical" evidence="11">
    <location>
        <begin position="116"/>
        <end position="133"/>
    </location>
</feature>
<dbReference type="EMBL" id="JAMXLR010000061">
    <property type="protein sequence ID" value="MCO6045825.1"/>
    <property type="molecule type" value="Genomic_DNA"/>
</dbReference>
<feature type="transmembrane region" description="Helical" evidence="11">
    <location>
        <begin position="251"/>
        <end position="272"/>
    </location>
</feature>
<proteinExistence type="inferred from homology"/>
<dbReference type="GO" id="GO:0008233">
    <property type="term" value="F:peptidase activity"/>
    <property type="evidence" value="ECO:0007669"/>
    <property type="project" value="UniProtKB-KW"/>
</dbReference>
<evidence type="ECO:0000256" key="9">
    <source>
        <dbReference type="ARBA" id="ARBA00023136"/>
    </source>
</evidence>
<comment type="subcellular location">
    <subcellularLocation>
        <location evidence="2">Membrane</location>
        <topology evidence="2">Multi-pass membrane protein</topology>
    </subcellularLocation>
</comment>
<dbReference type="PANTHER" id="PTHR31412:SF0">
    <property type="entry name" value="ZINC METALLOPROTEASE EGY1, CHLOROPLASTIC-RELATED"/>
    <property type="match status" value="1"/>
</dbReference>
<keyword evidence="7" id="KW-0809">Transit peptide</keyword>
<dbReference type="CDD" id="cd06160">
    <property type="entry name" value="S2P-M50_like_2"/>
    <property type="match status" value="1"/>
</dbReference>
<feature type="domain" description="Peptidase M50" evidence="12">
    <location>
        <begin position="125"/>
        <end position="285"/>
    </location>
</feature>
<feature type="compositionally biased region" description="Polar residues" evidence="10">
    <location>
        <begin position="30"/>
        <end position="49"/>
    </location>
</feature>
<feature type="transmembrane region" description="Helical" evidence="11">
    <location>
        <begin position="293"/>
        <end position="320"/>
    </location>
</feature>
<comment type="caution">
    <text evidence="13">The sequence shown here is derived from an EMBL/GenBank/DDBJ whole genome shotgun (WGS) entry which is preliminary data.</text>
</comment>
<keyword evidence="4 13" id="KW-0645">Protease</keyword>
<evidence type="ECO:0000256" key="1">
    <source>
        <dbReference type="ARBA" id="ARBA00001947"/>
    </source>
</evidence>
<evidence type="ECO:0000256" key="6">
    <source>
        <dbReference type="ARBA" id="ARBA00022801"/>
    </source>
</evidence>
<evidence type="ECO:0000256" key="8">
    <source>
        <dbReference type="ARBA" id="ARBA00022989"/>
    </source>
</evidence>
<organism evidence="13 14">
    <name type="scientific">Aeoliella straminimaris</name>
    <dbReference type="NCBI Taxonomy" id="2954799"/>
    <lineage>
        <taxon>Bacteria</taxon>
        <taxon>Pseudomonadati</taxon>
        <taxon>Planctomycetota</taxon>
        <taxon>Planctomycetia</taxon>
        <taxon>Pirellulales</taxon>
        <taxon>Lacipirellulaceae</taxon>
        <taxon>Aeoliella</taxon>
    </lineage>
</organism>
<comment type="cofactor">
    <cofactor evidence="1">
        <name>Zn(2+)</name>
        <dbReference type="ChEBI" id="CHEBI:29105"/>
    </cofactor>
</comment>
<dbReference type="InterPro" id="IPR008915">
    <property type="entry name" value="Peptidase_M50"/>
</dbReference>
<evidence type="ECO:0000256" key="11">
    <source>
        <dbReference type="SAM" id="Phobius"/>
    </source>
</evidence>
<evidence type="ECO:0000313" key="14">
    <source>
        <dbReference type="Proteomes" id="UP001155241"/>
    </source>
</evidence>
<feature type="compositionally biased region" description="Polar residues" evidence="10">
    <location>
        <begin position="1"/>
        <end position="12"/>
    </location>
</feature>
<evidence type="ECO:0000256" key="10">
    <source>
        <dbReference type="SAM" id="MobiDB-lite"/>
    </source>
</evidence>
<evidence type="ECO:0000256" key="3">
    <source>
        <dbReference type="ARBA" id="ARBA00007931"/>
    </source>
</evidence>
<dbReference type="PANTHER" id="PTHR31412">
    <property type="entry name" value="ZINC METALLOPROTEASE EGY1"/>
    <property type="match status" value="1"/>
</dbReference>
<evidence type="ECO:0000313" key="13">
    <source>
        <dbReference type="EMBL" id="MCO6045825.1"/>
    </source>
</evidence>
<dbReference type="Proteomes" id="UP001155241">
    <property type="component" value="Unassembled WGS sequence"/>
</dbReference>
<protein>
    <submittedName>
        <fullName evidence="13">Site-2 protease family protein</fullName>
    </submittedName>
</protein>
<feature type="transmembrane region" description="Helical" evidence="11">
    <location>
        <begin position="78"/>
        <end position="96"/>
    </location>
</feature>
<evidence type="ECO:0000256" key="4">
    <source>
        <dbReference type="ARBA" id="ARBA00022670"/>
    </source>
</evidence>
<comment type="similarity">
    <text evidence="3">Belongs to the peptidase M50B family.</text>
</comment>
<keyword evidence="14" id="KW-1185">Reference proteome</keyword>
<evidence type="ECO:0000256" key="5">
    <source>
        <dbReference type="ARBA" id="ARBA00022692"/>
    </source>
</evidence>
<evidence type="ECO:0000256" key="2">
    <source>
        <dbReference type="ARBA" id="ARBA00004141"/>
    </source>
</evidence>
<feature type="transmembrane region" description="Helical" evidence="11">
    <location>
        <begin position="180"/>
        <end position="203"/>
    </location>
</feature>
<gene>
    <name evidence="13" type="ORF">NG895_18150</name>
</gene>